<sequence length="140" mass="15437">MAGSAMTTTTNLELETPARSSQSFAVIDQWQVQYARFINYASSTLRRTHPSLTPVAKSRLRHGTWMSTVAGSLKLIYEQSSTGWDHAVLLLSLGSRVLEEHYISKVHFSWPQVSCLSGFPARGSRAVLLSYRDGSGQASC</sequence>
<dbReference type="InterPro" id="IPR057619">
    <property type="entry name" value="PH_PHS1"/>
</dbReference>
<dbReference type="InParanoid" id="A0A6I9SV64"/>
<gene>
    <name evidence="3" type="primary">LOC105156775</name>
</gene>
<evidence type="ECO:0000313" key="3">
    <source>
        <dbReference type="RefSeq" id="XP_011071295.1"/>
    </source>
</evidence>
<dbReference type="AlphaFoldDB" id="A0A6I9SV64"/>
<keyword evidence="2" id="KW-1185">Reference proteome</keyword>
<dbReference type="RefSeq" id="XP_011071295.1">
    <property type="nucleotide sequence ID" value="XM_011072993.2"/>
</dbReference>
<evidence type="ECO:0000313" key="2">
    <source>
        <dbReference type="Proteomes" id="UP000504604"/>
    </source>
</evidence>
<dbReference type="KEGG" id="sind:105156775"/>
<reference evidence="3" key="1">
    <citation type="submission" date="2025-08" db="UniProtKB">
        <authorList>
            <consortium name="RefSeq"/>
        </authorList>
    </citation>
    <scope>IDENTIFICATION</scope>
</reference>
<organism evidence="2 3">
    <name type="scientific">Sesamum indicum</name>
    <name type="common">Oriental sesame</name>
    <name type="synonym">Sesamum orientale</name>
    <dbReference type="NCBI Taxonomy" id="4182"/>
    <lineage>
        <taxon>Eukaryota</taxon>
        <taxon>Viridiplantae</taxon>
        <taxon>Streptophyta</taxon>
        <taxon>Embryophyta</taxon>
        <taxon>Tracheophyta</taxon>
        <taxon>Spermatophyta</taxon>
        <taxon>Magnoliopsida</taxon>
        <taxon>eudicotyledons</taxon>
        <taxon>Gunneridae</taxon>
        <taxon>Pentapetalae</taxon>
        <taxon>asterids</taxon>
        <taxon>lamiids</taxon>
        <taxon>Lamiales</taxon>
        <taxon>Pedaliaceae</taxon>
        <taxon>Sesamum</taxon>
    </lineage>
</organism>
<evidence type="ECO:0000259" key="1">
    <source>
        <dbReference type="Pfam" id="PF25349"/>
    </source>
</evidence>
<accession>A0A6I9SV64</accession>
<feature type="domain" description="Poor homologous synapsis 1 PH" evidence="1">
    <location>
        <begin position="28"/>
        <end position="137"/>
    </location>
</feature>
<proteinExistence type="predicted"/>
<dbReference type="Pfam" id="PF25349">
    <property type="entry name" value="PH_PHS1"/>
    <property type="match status" value="1"/>
</dbReference>
<dbReference type="GeneID" id="105156775"/>
<name>A0A6I9SV64_SESIN</name>
<dbReference type="OrthoDB" id="1864854at2759"/>
<protein>
    <submittedName>
        <fullName evidence="3">Protein POOR HOMOLOGOUS SYNAPSIS 1</fullName>
    </submittedName>
</protein>
<dbReference type="Proteomes" id="UP000504604">
    <property type="component" value="Linkage group LG2"/>
</dbReference>